<evidence type="ECO:0000313" key="7">
    <source>
        <dbReference type="Proteomes" id="UP000798046"/>
    </source>
</evidence>
<dbReference type="EMBL" id="VZRA01000002">
    <property type="protein sequence ID" value="KAB0670106.1"/>
    <property type="molecule type" value="Genomic_DNA"/>
</dbReference>
<evidence type="ECO:0000256" key="3">
    <source>
        <dbReference type="ARBA" id="ARBA00022989"/>
    </source>
</evidence>
<keyword evidence="7" id="KW-1185">Reference proteome</keyword>
<feature type="transmembrane region" description="Helical" evidence="5">
    <location>
        <begin position="47"/>
        <end position="65"/>
    </location>
</feature>
<evidence type="ECO:0000256" key="1">
    <source>
        <dbReference type="ARBA" id="ARBA00022475"/>
    </source>
</evidence>
<keyword evidence="2 5" id="KW-0812">Transmembrane</keyword>
<reference evidence="6 7" key="1">
    <citation type="journal article" date="2020" name="Microorganisms">
        <title>Description of Three Novel Members in the Family Geobacteraceae, Oryzomonas japonicum gen. nov., sp. nov., Oryzomonas sagensis sp. nov., and Oryzomonas ruber sp. nov.</title>
        <authorList>
            <person name="Xu Z."/>
            <person name="Masuda Y."/>
            <person name="Hayakawa C."/>
            <person name="Ushijima N."/>
            <person name="Kawano K."/>
            <person name="Shiratori Y."/>
            <person name="Senoo K."/>
            <person name="Itoh H."/>
        </authorList>
    </citation>
    <scope>NUCLEOTIDE SEQUENCE [LARGE SCALE GENOMIC DNA]</scope>
    <source>
        <strain evidence="6 7">Red100</strain>
    </source>
</reference>
<evidence type="ECO:0000313" key="6">
    <source>
        <dbReference type="EMBL" id="KAB0670106.1"/>
    </source>
</evidence>
<dbReference type="Proteomes" id="UP000798046">
    <property type="component" value="Unassembled WGS sequence"/>
</dbReference>
<dbReference type="RefSeq" id="WP_151156481.1">
    <property type="nucleotide sequence ID" value="NZ_VZRA01000002.1"/>
</dbReference>
<evidence type="ECO:0000256" key="2">
    <source>
        <dbReference type="ARBA" id="ARBA00022692"/>
    </source>
</evidence>
<keyword evidence="4 5" id="KW-0472">Membrane</keyword>
<sequence>MPREFALLDALVPTLFLAFLVSVVSHTLLDRIMGRCGIYRHVWHPPLFRLSVFVCIFGAFGLLVLR</sequence>
<accession>A0ABQ6TNA1</accession>
<evidence type="ECO:0000256" key="4">
    <source>
        <dbReference type="ARBA" id="ARBA00023136"/>
    </source>
</evidence>
<keyword evidence="1" id="KW-1003">Cell membrane</keyword>
<gene>
    <name evidence="6" type="ORF">F6V30_08045</name>
</gene>
<dbReference type="InterPro" id="IPR012451">
    <property type="entry name" value="DUF1656"/>
</dbReference>
<keyword evidence="3 5" id="KW-1133">Transmembrane helix</keyword>
<organism evidence="6 7">
    <name type="scientific">Oryzomonas sagensis</name>
    <dbReference type="NCBI Taxonomy" id="2603857"/>
    <lineage>
        <taxon>Bacteria</taxon>
        <taxon>Pseudomonadati</taxon>
        <taxon>Thermodesulfobacteriota</taxon>
        <taxon>Desulfuromonadia</taxon>
        <taxon>Geobacterales</taxon>
        <taxon>Geobacteraceae</taxon>
        <taxon>Oryzomonas</taxon>
    </lineage>
</organism>
<proteinExistence type="predicted"/>
<name>A0ABQ6TNA1_9BACT</name>
<comment type="caution">
    <text evidence="6">The sequence shown here is derived from an EMBL/GenBank/DDBJ whole genome shotgun (WGS) entry which is preliminary data.</text>
</comment>
<evidence type="ECO:0000256" key="5">
    <source>
        <dbReference type="SAM" id="Phobius"/>
    </source>
</evidence>
<dbReference type="Pfam" id="PF07869">
    <property type="entry name" value="DUF1656"/>
    <property type="match status" value="1"/>
</dbReference>
<feature type="transmembrane region" description="Helical" evidence="5">
    <location>
        <begin position="7"/>
        <end position="27"/>
    </location>
</feature>
<protein>
    <submittedName>
        <fullName evidence="6">DUF1656 domain-containing protein</fullName>
    </submittedName>
</protein>